<feature type="non-terminal residue" evidence="2">
    <location>
        <position position="1"/>
    </location>
</feature>
<reference evidence="2 3" key="1">
    <citation type="journal article" date="2013" name="Curr. Biol.">
        <title>The Genome of the Foraminiferan Reticulomyxa filosa.</title>
        <authorList>
            <person name="Glockner G."/>
            <person name="Hulsmann N."/>
            <person name="Schleicher M."/>
            <person name="Noegel A.A."/>
            <person name="Eichinger L."/>
            <person name="Gallinger C."/>
            <person name="Pawlowski J."/>
            <person name="Sierra R."/>
            <person name="Euteneuer U."/>
            <person name="Pillet L."/>
            <person name="Moustafa A."/>
            <person name="Platzer M."/>
            <person name="Groth M."/>
            <person name="Szafranski K."/>
            <person name="Schliwa M."/>
        </authorList>
    </citation>
    <scope>NUCLEOTIDE SEQUENCE [LARGE SCALE GENOMIC DNA]</scope>
</reference>
<accession>X6N8D1</accession>
<evidence type="ECO:0000313" key="3">
    <source>
        <dbReference type="Proteomes" id="UP000023152"/>
    </source>
</evidence>
<gene>
    <name evidence="2" type="ORF">RFI_15201</name>
</gene>
<keyword evidence="3" id="KW-1185">Reference proteome</keyword>
<proteinExistence type="predicted"/>
<sequence length="153" mass="17991">YKLYKFEKYFHNLKDVTSYTNFFYLVLLISNKPNKNTFIQHTNHTSLFKKFDTIFTFGIIKIILLKFLFELIPLSSFQKLNGKTHQYNSHVETDFTVTIGNVECLFCIAHFCFKSVIISKLNHFNVSLKNISLQIAQRRGKKFTNKSNALLCM</sequence>
<keyword evidence="1" id="KW-1133">Transmembrane helix</keyword>
<dbReference type="Proteomes" id="UP000023152">
    <property type="component" value="Unassembled WGS sequence"/>
</dbReference>
<comment type="caution">
    <text evidence="2">The sequence shown here is derived from an EMBL/GenBank/DDBJ whole genome shotgun (WGS) entry which is preliminary data.</text>
</comment>
<evidence type="ECO:0000313" key="2">
    <source>
        <dbReference type="EMBL" id="ETO21999.1"/>
    </source>
</evidence>
<keyword evidence="1" id="KW-0472">Membrane</keyword>
<protein>
    <submittedName>
        <fullName evidence="2">Uncharacterized protein</fullName>
    </submittedName>
</protein>
<dbReference type="AlphaFoldDB" id="X6N8D1"/>
<organism evidence="2 3">
    <name type="scientific">Reticulomyxa filosa</name>
    <dbReference type="NCBI Taxonomy" id="46433"/>
    <lineage>
        <taxon>Eukaryota</taxon>
        <taxon>Sar</taxon>
        <taxon>Rhizaria</taxon>
        <taxon>Retaria</taxon>
        <taxon>Foraminifera</taxon>
        <taxon>Monothalamids</taxon>
        <taxon>Reticulomyxidae</taxon>
        <taxon>Reticulomyxa</taxon>
    </lineage>
</organism>
<name>X6N8D1_RETFI</name>
<feature type="transmembrane region" description="Helical" evidence="1">
    <location>
        <begin position="54"/>
        <end position="74"/>
    </location>
</feature>
<evidence type="ECO:0000256" key="1">
    <source>
        <dbReference type="SAM" id="Phobius"/>
    </source>
</evidence>
<keyword evidence="1" id="KW-0812">Transmembrane</keyword>
<dbReference type="EMBL" id="ASPP01011119">
    <property type="protein sequence ID" value="ETO21999.1"/>
    <property type="molecule type" value="Genomic_DNA"/>
</dbReference>